<dbReference type="PANTHER" id="PTHR11481:SF64">
    <property type="entry name" value="FC RECEPTOR-LIKE PROTEIN 4"/>
    <property type="match status" value="1"/>
</dbReference>
<protein>
    <submittedName>
        <fullName evidence="5">Fc receptor 5</fullName>
    </submittedName>
</protein>
<keyword evidence="3" id="KW-1133">Transmembrane helix</keyword>
<dbReference type="GO" id="GO:0004888">
    <property type="term" value="F:transmembrane signaling receptor activity"/>
    <property type="evidence" value="ECO:0007669"/>
    <property type="project" value="TreeGrafter"/>
</dbReference>
<organism evidence="5 6">
    <name type="scientific">Pelobates cultripes</name>
    <name type="common">Western spadefoot toad</name>
    <dbReference type="NCBI Taxonomy" id="61616"/>
    <lineage>
        <taxon>Eukaryota</taxon>
        <taxon>Metazoa</taxon>
        <taxon>Chordata</taxon>
        <taxon>Craniata</taxon>
        <taxon>Vertebrata</taxon>
        <taxon>Euteleostomi</taxon>
        <taxon>Amphibia</taxon>
        <taxon>Batrachia</taxon>
        <taxon>Anura</taxon>
        <taxon>Pelobatoidea</taxon>
        <taxon>Pelobatidae</taxon>
        <taxon>Pelobates</taxon>
    </lineage>
</organism>
<keyword evidence="5" id="KW-0675">Receptor</keyword>
<accession>A0AAD1TMW4</accession>
<dbReference type="InterPro" id="IPR003598">
    <property type="entry name" value="Ig_sub2"/>
</dbReference>
<evidence type="ECO:0000256" key="1">
    <source>
        <dbReference type="ARBA" id="ARBA00022729"/>
    </source>
</evidence>
<dbReference type="SMART" id="SM00408">
    <property type="entry name" value="IGc2"/>
    <property type="match status" value="3"/>
</dbReference>
<dbReference type="InterPro" id="IPR036179">
    <property type="entry name" value="Ig-like_dom_sf"/>
</dbReference>
<reference evidence="5" key="1">
    <citation type="submission" date="2022-03" db="EMBL/GenBank/DDBJ databases">
        <authorList>
            <person name="Alioto T."/>
            <person name="Alioto T."/>
            <person name="Gomez Garrido J."/>
        </authorList>
    </citation>
    <scope>NUCLEOTIDE SEQUENCE</scope>
</reference>
<feature type="domain" description="Ig-like" evidence="4">
    <location>
        <begin position="180"/>
        <end position="263"/>
    </location>
</feature>
<dbReference type="PROSITE" id="PS50835">
    <property type="entry name" value="IG_LIKE"/>
    <property type="match status" value="4"/>
</dbReference>
<dbReference type="SUPFAM" id="SSF48726">
    <property type="entry name" value="Immunoglobulin"/>
    <property type="match status" value="5"/>
</dbReference>
<evidence type="ECO:0000256" key="2">
    <source>
        <dbReference type="ARBA" id="ARBA00023157"/>
    </source>
</evidence>
<evidence type="ECO:0000313" key="5">
    <source>
        <dbReference type="EMBL" id="CAH2327026.1"/>
    </source>
</evidence>
<keyword evidence="3" id="KW-0472">Membrane</keyword>
<dbReference type="EMBL" id="OW240924">
    <property type="protein sequence ID" value="CAH2327026.1"/>
    <property type="molecule type" value="Genomic_DNA"/>
</dbReference>
<dbReference type="InterPro" id="IPR013783">
    <property type="entry name" value="Ig-like_fold"/>
</dbReference>
<dbReference type="Pfam" id="PF13895">
    <property type="entry name" value="Ig_2"/>
    <property type="match status" value="3"/>
</dbReference>
<evidence type="ECO:0000313" key="6">
    <source>
        <dbReference type="Proteomes" id="UP001295444"/>
    </source>
</evidence>
<dbReference type="GO" id="GO:0009897">
    <property type="term" value="C:external side of plasma membrane"/>
    <property type="evidence" value="ECO:0007669"/>
    <property type="project" value="TreeGrafter"/>
</dbReference>
<proteinExistence type="predicted"/>
<name>A0AAD1TMW4_PELCU</name>
<dbReference type="PANTHER" id="PTHR11481">
    <property type="entry name" value="IMMUNOGLOBULIN FC RECEPTOR"/>
    <property type="match status" value="1"/>
</dbReference>
<dbReference type="InterPro" id="IPR003599">
    <property type="entry name" value="Ig_sub"/>
</dbReference>
<dbReference type="GO" id="GO:0006955">
    <property type="term" value="P:immune response"/>
    <property type="evidence" value="ECO:0007669"/>
    <property type="project" value="TreeGrafter"/>
</dbReference>
<keyword evidence="1" id="KW-0732">Signal</keyword>
<feature type="domain" description="Ig-like" evidence="4">
    <location>
        <begin position="394"/>
        <end position="478"/>
    </location>
</feature>
<evidence type="ECO:0000256" key="3">
    <source>
        <dbReference type="SAM" id="Phobius"/>
    </source>
</evidence>
<gene>
    <name evidence="5" type="ORF">PECUL_23A035881</name>
</gene>
<dbReference type="SMART" id="SM00409">
    <property type="entry name" value="IG"/>
    <property type="match status" value="5"/>
</dbReference>
<feature type="domain" description="Ig-like" evidence="4">
    <location>
        <begin position="10"/>
        <end position="90"/>
    </location>
</feature>
<sequence length="523" mass="59154">MLFLEGAVRPVVSFNPNWGKIFTGETLSLTCNVDSVGREVQEYIWYKDDKLLTTRSNQFIIKYAETHDSANYRCQTATSDRSDAVKLDVSYDWIILQVPHYVYEGDDVSLRCHNIQGHNANKTIFYNSDNNVIQDSESDLVSLKNVSLSMSGAYRCTKELSGGRYSTEAMLSVRDLFSQPQILVNPYAPKEGANVTLMCDTSVSLLRTSTELQFAFYRNGQNVQEFGLSNKYQIYSAQSGNSEDFTCEVKTSTSNVKKISRVTRFHILGCLLVTNTEMPLSGLVQKKSRDTKMYLQQELFSFPQIKASPQEVTEGAEMTLTCDTVPTYPTDLMFAFYRDGEMVQGFNSSSRSQVQSAQLEDSGNYTCEVRTSNYNVKKRSHVLHIQVQELFSYPKIKLIYDLLVEKSNLTLSCDTNSTLLGNTTELLFAFYRNEQNVQEFGLSNKYEVESAQAANSGVYNCEVITANNKVIKRSKGLNVQIQGTINYTSNNIIRMALSACILIITLCIFLHHMKNDVMKTYDD</sequence>
<keyword evidence="6" id="KW-1185">Reference proteome</keyword>
<dbReference type="GO" id="GO:0007166">
    <property type="term" value="P:cell surface receptor signaling pathway"/>
    <property type="evidence" value="ECO:0007669"/>
    <property type="project" value="TreeGrafter"/>
</dbReference>
<dbReference type="Proteomes" id="UP001295444">
    <property type="component" value="Chromosome 13"/>
</dbReference>
<keyword evidence="3" id="KW-0812">Transmembrane</keyword>
<dbReference type="AlphaFoldDB" id="A0AAD1TMW4"/>
<evidence type="ECO:0000259" key="4">
    <source>
        <dbReference type="PROSITE" id="PS50835"/>
    </source>
</evidence>
<dbReference type="InterPro" id="IPR007110">
    <property type="entry name" value="Ig-like_dom"/>
</dbReference>
<feature type="domain" description="Ig-like" evidence="4">
    <location>
        <begin position="303"/>
        <end position="377"/>
    </location>
</feature>
<dbReference type="InterPro" id="IPR050488">
    <property type="entry name" value="Ig_Fc_receptor"/>
</dbReference>
<feature type="transmembrane region" description="Helical" evidence="3">
    <location>
        <begin position="492"/>
        <end position="510"/>
    </location>
</feature>
<dbReference type="Gene3D" id="2.60.40.10">
    <property type="entry name" value="Immunoglobulins"/>
    <property type="match status" value="5"/>
</dbReference>
<keyword evidence="2" id="KW-1015">Disulfide bond</keyword>